<dbReference type="PANTHER" id="PTHR37947:SF1">
    <property type="entry name" value="BLL2462 PROTEIN"/>
    <property type="match status" value="1"/>
</dbReference>
<reference evidence="2" key="1">
    <citation type="journal article" date="2014" name="Int. J. Syst. Evol. Microbiol.">
        <title>Complete genome sequence of Corynebacterium casei LMG S-19264T (=DSM 44701T), isolated from a smear-ripened cheese.</title>
        <authorList>
            <consortium name="US DOE Joint Genome Institute (JGI-PGF)"/>
            <person name="Walter F."/>
            <person name="Albersmeier A."/>
            <person name="Kalinowski J."/>
            <person name="Ruckert C."/>
        </authorList>
    </citation>
    <scope>NUCLEOTIDE SEQUENCE</scope>
    <source>
        <strain evidence="2">CCM 8711</strain>
    </source>
</reference>
<feature type="transmembrane region" description="Helical" evidence="1">
    <location>
        <begin position="35"/>
        <end position="54"/>
    </location>
</feature>
<evidence type="ECO:0008006" key="4">
    <source>
        <dbReference type="Google" id="ProtNLM"/>
    </source>
</evidence>
<proteinExistence type="predicted"/>
<dbReference type="InterPro" id="IPR029062">
    <property type="entry name" value="Class_I_gatase-like"/>
</dbReference>
<dbReference type="SUPFAM" id="SSF52317">
    <property type="entry name" value="Class I glutamine amidotransferase-like"/>
    <property type="match status" value="1"/>
</dbReference>
<sequence>MNWTLSVIIICIILLLLFGWQEIKRADRRRLSWRLLAIVLAVAALACLALPLSYRGQIPVADQSTGILLTEGFNKDSIPVGSPVFTLDKAIQKNYAKAQLINSLQELTNRKPALKQIKILGYGLEDYELKQLKNIPVSYTPAPAPSGIQSISWPAKLKTGEALNLQGKFKNNEGSPVKLILKGLNTTLDSVIIPSGKTSNFQLAALPKLTGRVVYQLLSLSGKDTLANESIPLEIEPTKPIKVLLLSASPNFEDRFLKNWLGENGYAVAARASISKDKASEEYFNLEKLNLQHITTTLLDKFDVIIGDLSALKSLTPAEGGALKQQVTQKGLGVIIRADSSGKAASWLQSSFPVNTVAVKEQLSVPLILQNSKTKTARLNIDPTYIGYRNNTQSLVTDAQNHELAATTLAGAGKLVFTTLNHTYTWMLAGNKQDYASLWSLLINQSARKLPPSDNWKVDSPFPNVNEPVILTLQSSVAPSSIAINDQPVSPAQNAATPYEWQSTYFPQKTGWQQAKWGGRGQAWWYVNTKKSWSSLKKLKKAATTHIFVANQSQKDTVTKQIQQKVKIEVSKIWFYLILLASCTFLWVERKFTT</sequence>
<accession>A0A917J636</accession>
<dbReference type="PANTHER" id="PTHR37947">
    <property type="entry name" value="BLL2462 PROTEIN"/>
    <property type="match status" value="1"/>
</dbReference>
<dbReference type="EMBL" id="BMDO01000001">
    <property type="protein sequence ID" value="GGI49359.1"/>
    <property type="molecule type" value="Genomic_DNA"/>
</dbReference>
<keyword evidence="3" id="KW-1185">Reference proteome</keyword>
<evidence type="ECO:0000313" key="2">
    <source>
        <dbReference type="EMBL" id="GGI49359.1"/>
    </source>
</evidence>
<gene>
    <name evidence="2" type="ORF">GCM10011425_05710</name>
</gene>
<keyword evidence="1" id="KW-0812">Transmembrane</keyword>
<evidence type="ECO:0000256" key="1">
    <source>
        <dbReference type="SAM" id="Phobius"/>
    </source>
</evidence>
<dbReference type="AlphaFoldDB" id="A0A917J636"/>
<reference evidence="2" key="2">
    <citation type="submission" date="2020-09" db="EMBL/GenBank/DDBJ databases">
        <authorList>
            <person name="Sun Q."/>
            <person name="Sedlacek I."/>
        </authorList>
    </citation>
    <scope>NUCLEOTIDE SEQUENCE</scope>
    <source>
        <strain evidence="2">CCM 8711</strain>
    </source>
</reference>
<dbReference type="RefSeq" id="WP_188413598.1">
    <property type="nucleotide sequence ID" value="NZ_BMDO01000001.1"/>
</dbReference>
<evidence type="ECO:0000313" key="3">
    <source>
        <dbReference type="Proteomes" id="UP000662074"/>
    </source>
</evidence>
<name>A0A917J636_9SPHI</name>
<organism evidence="2 3">
    <name type="scientific">Mucilaginibacter galii</name>
    <dbReference type="NCBI Taxonomy" id="2005073"/>
    <lineage>
        <taxon>Bacteria</taxon>
        <taxon>Pseudomonadati</taxon>
        <taxon>Bacteroidota</taxon>
        <taxon>Sphingobacteriia</taxon>
        <taxon>Sphingobacteriales</taxon>
        <taxon>Sphingobacteriaceae</taxon>
        <taxon>Mucilaginibacter</taxon>
    </lineage>
</organism>
<protein>
    <recommendedName>
        <fullName evidence="4">Aerotolerance regulator N-terminal domain-containing protein</fullName>
    </recommendedName>
</protein>
<keyword evidence="1" id="KW-0472">Membrane</keyword>
<dbReference type="Proteomes" id="UP000662074">
    <property type="component" value="Unassembled WGS sequence"/>
</dbReference>
<comment type="caution">
    <text evidence="2">The sequence shown here is derived from an EMBL/GenBank/DDBJ whole genome shotgun (WGS) entry which is preliminary data.</text>
</comment>
<feature type="transmembrane region" description="Helical" evidence="1">
    <location>
        <begin position="6"/>
        <end position="23"/>
    </location>
</feature>
<keyword evidence="1" id="KW-1133">Transmembrane helix</keyword>